<dbReference type="PROSITE" id="PS50855">
    <property type="entry name" value="COX1"/>
    <property type="match status" value="1"/>
</dbReference>
<keyword evidence="5 18" id="KW-1003">Cell membrane</keyword>
<reference evidence="21 22" key="1">
    <citation type="journal article" date="2023" name="Int. J. Syst. Evol. Microbiol.">
        <title>Physiological and genomic analyses of cobalamin (vitamin B12)-auxotrophy of Lysobacter auxotrophicus sp. nov., a methionine-auxotrophic chitinolytic bacterium isolated from chitin-treated soil.</title>
        <authorList>
            <person name="Saito A."/>
            <person name="Dohra H."/>
            <person name="Hamada M."/>
            <person name="Moriuchi R."/>
            <person name="Kotsuchibashi Y."/>
            <person name="Mori K."/>
        </authorList>
    </citation>
    <scope>NUCLEOTIDE SEQUENCE [LARGE SCALE GENOMIC DNA]</scope>
    <source>
        <strain evidence="21 22">5-21a</strain>
    </source>
</reference>
<name>A0ABN6UNI3_9GAMM</name>
<keyword evidence="4 17" id="KW-0813">Transport</keyword>
<evidence type="ECO:0000259" key="20">
    <source>
        <dbReference type="PROSITE" id="PS50855"/>
    </source>
</evidence>
<keyword evidence="12 18" id="KW-1133">Transmembrane helix</keyword>
<dbReference type="CDD" id="cd01662">
    <property type="entry name" value="Ubiquinol_Oxidase_I"/>
    <property type="match status" value="1"/>
</dbReference>
<gene>
    <name evidence="21" type="primary">ctaD</name>
    <name evidence="21" type="ORF">LA521A_16240</name>
</gene>
<keyword evidence="8 17" id="KW-0812">Transmembrane</keyword>
<feature type="domain" description="Cytochrome oxidase subunit I profile" evidence="20">
    <location>
        <begin position="21"/>
        <end position="527"/>
    </location>
</feature>
<evidence type="ECO:0000256" key="12">
    <source>
        <dbReference type="ARBA" id="ARBA00022989"/>
    </source>
</evidence>
<feature type="transmembrane region" description="Helical" evidence="18">
    <location>
        <begin position="422"/>
        <end position="444"/>
    </location>
</feature>
<keyword evidence="22" id="KW-1185">Reference proteome</keyword>
<comment type="similarity">
    <text evidence="3 17">Belongs to the heme-copper respiratory oxidase family.</text>
</comment>
<keyword evidence="13 18" id="KW-0408">Iron</keyword>
<dbReference type="EMBL" id="AP027041">
    <property type="protein sequence ID" value="BDU16423.1"/>
    <property type="molecule type" value="Genomic_DNA"/>
</dbReference>
<evidence type="ECO:0000256" key="1">
    <source>
        <dbReference type="ARBA" id="ARBA00004651"/>
    </source>
</evidence>
<feature type="transmembrane region" description="Helical" evidence="18">
    <location>
        <begin position="113"/>
        <end position="132"/>
    </location>
</feature>
<dbReference type="SUPFAM" id="SSF81442">
    <property type="entry name" value="Cytochrome c oxidase subunit I-like"/>
    <property type="match status" value="1"/>
</dbReference>
<evidence type="ECO:0000313" key="21">
    <source>
        <dbReference type="EMBL" id="BDU16423.1"/>
    </source>
</evidence>
<evidence type="ECO:0000256" key="19">
    <source>
        <dbReference type="SAM" id="MobiDB-lite"/>
    </source>
</evidence>
<evidence type="ECO:0000313" key="22">
    <source>
        <dbReference type="Proteomes" id="UP001317822"/>
    </source>
</evidence>
<evidence type="ECO:0000256" key="13">
    <source>
        <dbReference type="ARBA" id="ARBA00023004"/>
    </source>
</evidence>
<feature type="transmembrane region" description="Helical" evidence="18">
    <location>
        <begin position="197"/>
        <end position="224"/>
    </location>
</feature>
<comment type="catalytic activity">
    <reaction evidence="16 18">
        <text>4 Fe(II)-[cytochrome c] + O2 + 8 H(+)(in) = 4 Fe(III)-[cytochrome c] + 2 H2O + 4 H(+)(out)</text>
        <dbReference type="Rhea" id="RHEA:11436"/>
        <dbReference type="Rhea" id="RHEA-COMP:10350"/>
        <dbReference type="Rhea" id="RHEA-COMP:14399"/>
        <dbReference type="ChEBI" id="CHEBI:15377"/>
        <dbReference type="ChEBI" id="CHEBI:15378"/>
        <dbReference type="ChEBI" id="CHEBI:15379"/>
        <dbReference type="ChEBI" id="CHEBI:29033"/>
        <dbReference type="ChEBI" id="CHEBI:29034"/>
        <dbReference type="EC" id="7.1.1.9"/>
    </reaction>
</comment>
<feature type="transmembrane region" description="Helical" evidence="18">
    <location>
        <begin position="34"/>
        <end position="58"/>
    </location>
</feature>
<feature type="transmembrane region" description="Helical" evidence="18">
    <location>
        <begin position="78"/>
        <end position="101"/>
    </location>
</feature>
<evidence type="ECO:0000256" key="5">
    <source>
        <dbReference type="ARBA" id="ARBA00022475"/>
    </source>
</evidence>
<feature type="transmembrane region" description="Helical" evidence="18">
    <location>
        <begin position="601"/>
        <end position="617"/>
    </location>
</feature>
<feature type="transmembrane region" description="Helical" evidence="18">
    <location>
        <begin position="384"/>
        <end position="410"/>
    </location>
</feature>
<dbReference type="InterPro" id="IPR023616">
    <property type="entry name" value="Cyt_c_oxase-like_su1_dom"/>
</dbReference>
<proteinExistence type="inferred from homology"/>
<feature type="region of interest" description="Disordered" evidence="19">
    <location>
        <begin position="622"/>
        <end position="646"/>
    </location>
</feature>
<evidence type="ECO:0000256" key="8">
    <source>
        <dbReference type="ARBA" id="ARBA00022692"/>
    </source>
</evidence>
<feature type="transmembrane region" description="Helical" evidence="18">
    <location>
        <begin position="280"/>
        <end position="302"/>
    </location>
</feature>
<organism evidence="21 22">
    <name type="scientific">Lysobacter auxotrophicus</name>
    <dbReference type="NCBI Taxonomy" id="2992573"/>
    <lineage>
        <taxon>Bacteria</taxon>
        <taxon>Pseudomonadati</taxon>
        <taxon>Pseudomonadota</taxon>
        <taxon>Gammaproteobacteria</taxon>
        <taxon>Lysobacterales</taxon>
        <taxon>Lysobacteraceae</taxon>
        <taxon>Lysobacter</taxon>
    </lineage>
</organism>
<evidence type="ECO:0000256" key="10">
    <source>
        <dbReference type="ARBA" id="ARBA00022967"/>
    </source>
</evidence>
<evidence type="ECO:0000256" key="16">
    <source>
        <dbReference type="ARBA" id="ARBA00047816"/>
    </source>
</evidence>
<dbReference type="EC" id="7.1.1.9" evidence="18"/>
<sequence length="646" mass="71930">MNAATDRLQATWSDPPGFIGWLTTVDHKRVARRYIATALGFFVLAGLLALAMRTQLAVSENSLIGPDLYNQMFSLHGSAMMFLFAVPVMEAVAVYVVPLMVGTRNISFPRLNAFSYWVYLFGGIMIFVAFFMDVGPEAGWSGYVPLSSSDFSPGKRTDFWAQMITFTEVAALCVAVEIIATVMTMRAPGMTLARIPLFVWAMLVTSFMIVFAMPAVMLSSSFLISDRLVGTQFYNAAEGGDPLLWQHLFWFFGHPEVYIIFMPALGMISSIVETFARRPIFGYVPMVLALVATGFLAFGLWVHHMFATGLPPMGNSFYTAASMLIAVPAGVQIFCWIATLATGRLHLRVALLHVIGFFALFVLGGLTGVMLASVPLDLQVHDTYFVVAHFHYVLIGGAVFPLVGALYYWFPKISGRMLSERMGRWQFWLFFVGFNVTFFPMHYLGLIGMPRRVYTYPAGMGWDLYNFISTVGSYMIAASVLLLVINIARSLRKGEAAPADPWGSPDLSWAVSSPPPSYNFAHIPVVTGRHPLWADDNATPEPRLPVAEGVREDRREVLLTTPVDATPCCRWALPDPSIWPFWSALAITVLFVWSIFDQWGIVWGAIPLAITLTIWFWPKRSDPSLKHDEDEHTDEGRDDGEPRHAA</sequence>
<feature type="transmembrane region" description="Helical" evidence="18">
    <location>
        <begin position="350"/>
        <end position="372"/>
    </location>
</feature>
<dbReference type="InterPro" id="IPR014241">
    <property type="entry name" value="Cyt_c_oxidase_su1_bac"/>
</dbReference>
<keyword evidence="14 18" id="KW-0186">Copper</keyword>
<dbReference type="PROSITE" id="PS00077">
    <property type="entry name" value="COX1_CUB"/>
    <property type="match status" value="1"/>
</dbReference>
<keyword evidence="11 17" id="KW-0249">Electron transport</keyword>
<keyword evidence="7 17" id="KW-0679">Respiratory chain</keyword>
<dbReference type="InterPro" id="IPR023615">
    <property type="entry name" value="Cyt_c_Oxase_su1_BS"/>
</dbReference>
<dbReference type="PRINTS" id="PR01165">
    <property type="entry name" value="CYCOXIDASEI"/>
</dbReference>
<evidence type="ECO:0000256" key="2">
    <source>
        <dbReference type="ARBA" id="ARBA00004673"/>
    </source>
</evidence>
<evidence type="ECO:0000256" key="14">
    <source>
        <dbReference type="ARBA" id="ARBA00023008"/>
    </source>
</evidence>
<keyword evidence="10" id="KW-1278">Translocase</keyword>
<feature type="transmembrane region" description="Helical" evidence="18">
    <location>
        <begin position="578"/>
        <end position="595"/>
    </location>
</feature>
<feature type="transmembrane region" description="Helical" evidence="18">
    <location>
        <begin position="317"/>
        <end position="338"/>
    </location>
</feature>
<dbReference type="Pfam" id="PF00115">
    <property type="entry name" value="COX1"/>
    <property type="match status" value="1"/>
</dbReference>
<dbReference type="Proteomes" id="UP001317822">
    <property type="component" value="Chromosome"/>
</dbReference>
<feature type="transmembrane region" description="Helical" evidence="18">
    <location>
        <begin position="464"/>
        <end position="485"/>
    </location>
</feature>
<dbReference type="Gene3D" id="1.20.210.10">
    <property type="entry name" value="Cytochrome c oxidase-like, subunit I domain"/>
    <property type="match status" value="1"/>
</dbReference>
<dbReference type="InterPro" id="IPR036927">
    <property type="entry name" value="Cyt_c_oxase-like_su1_sf"/>
</dbReference>
<feature type="transmembrane region" description="Helical" evidence="18">
    <location>
        <begin position="159"/>
        <end position="185"/>
    </location>
</feature>
<evidence type="ECO:0000256" key="4">
    <source>
        <dbReference type="ARBA" id="ARBA00022448"/>
    </source>
</evidence>
<evidence type="ECO:0000256" key="15">
    <source>
        <dbReference type="ARBA" id="ARBA00023136"/>
    </source>
</evidence>
<dbReference type="NCBIfam" id="TIGR02891">
    <property type="entry name" value="CtaD_CoxA"/>
    <property type="match status" value="1"/>
</dbReference>
<comment type="function">
    <text evidence="18">Cytochrome c oxidase is the component of the respiratory chain that catalyzes the reduction of oxygen to water. Subunits 1-3 form the functional core of the enzyme complex. CO I is the catalytic subunit of the enzyme. Electrons originating in cytochrome c are transferred via the copper A center of subunit 2 and heme A of subunit 1 to the bimetallic center formed by heme A3 and copper B.</text>
</comment>
<dbReference type="InterPro" id="IPR000883">
    <property type="entry name" value="Cyt_C_Oxase_1"/>
</dbReference>
<evidence type="ECO:0000256" key="6">
    <source>
        <dbReference type="ARBA" id="ARBA00022617"/>
    </source>
</evidence>
<dbReference type="RefSeq" id="WP_281781807.1">
    <property type="nucleotide sequence ID" value="NZ_AP027041.1"/>
</dbReference>
<evidence type="ECO:0000256" key="9">
    <source>
        <dbReference type="ARBA" id="ARBA00022723"/>
    </source>
</evidence>
<evidence type="ECO:0000256" key="17">
    <source>
        <dbReference type="RuleBase" id="RU000370"/>
    </source>
</evidence>
<dbReference type="PANTHER" id="PTHR10422:SF35">
    <property type="entry name" value="CYTOCHROME BO(3) UBIQUINOL OXIDASE SUBUNIT 1"/>
    <property type="match status" value="1"/>
</dbReference>
<protein>
    <recommendedName>
        <fullName evidence="18">Cytochrome c oxidase subunit 1</fullName>
        <ecNumber evidence="18">7.1.1.9</ecNumber>
    </recommendedName>
</protein>
<evidence type="ECO:0000256" key="11">
    <source>
        <dbReference type="ARBA" id="ARBA00022982"/>
    </source>
</evidence>
<evidence type="ECO:0000256" key="18">
    <source>
        <dbReference type="RuleBase" id="RU363061"/>
    </source>
</evidence>
<keyword evidence="6 17" id="KW-0349">Heme</keyword>
<evidence type="ECO:0000256" key="7">
    <source>
        <dbReference type="ARBA" id="ARBA00022660"/>
    </source>
</evidence>
<feature type="transmembrane region" description="Helical" evidence="18">
    <location>
        <begin position="244"/>
        <end position="268"/>
    </location>
</feature>
<evidence type="ECO:0000256" key="3">
    <source>
        <dbReference type="ARBA" id="ARBA00009578"/>
    </source>
</evidence>
<dbReference type="PANTHER" id="PTHR10422">
    <property type="entry name" value="CYTOCHROME C OXIDASE SUBUNIT 1"/>
    <property type="match status" value="1"/>
</dbReference>
<keyword evidence="15 18" id="KW-0472">Membrane</keyword>
<keyword evidence="9 18" id="KW-0479">Metal-binding</keyword>
<comment type="subcellular location">
    <subcellularLocation>
        <location evidence="1 18">Cell membrane</location>
        <topology evidence="1 18">Multi-pass membrane protein</topology>
    </subcellularLocation>
</comment>
<comment type="pathway">
    <text evidence="2 18">Energy metabolism; oxidative phosphorylation.</text>
</comment>
<accession>A0ABN6UNI3</accession>